<dbReference type="Pfam" id="PF02944">
    <property type="entry name" value="BESS"/>
    <property type="match status" value="1"/>
</dbReference>
<feature type="domain" description="BESS" evidence="5">
    <location>
        <begin position="198"/>
        <end position="237"/>
    </location>
</feature>
<organism evidence="6 9">
    <name type="scientific">Macrosiphum euphorbiae</name>
    <name type="common">potato aphid</name>
    <dbReference type="NCBI Taxonomy" id="13131"/>
    <lineage>
        <taxon>Eukaryota</taxon>
        <taxon>Metazoa</taxon>
        <taxon>Ecdysozoa</taxon>
        <taxon>Arthropoda</taxon>
        <taxon>Hexapoda</taxon>
        <taxon>Insecta</taxon>
        <taxon>Pterygota</taxon>
        <taxon>Neoptera</taxon>
        <taxon>Paraneoptera</taxon>
        <taxon>Hemiptera</taxon>
        <taxon>Sternorrhyncha</taxon>
        <taxon>Aphidomorpha</taxon>
        <taxon>Aphidoidea</taxon>
        <taxon>Aphididae</taxon>
        <taxon>Macrosiphini</taxon>
        <taxon>Macrosiphum</taxon>
    </lineage>
</organism>
<keyword evidence="9" id="KW-1185">Reference proteome</keyword>
<dbReference type="SUPFAM" id="SSF46689">
    <property type="entry name" value="Homeodomain-like"/>
    <property type="match status" value="1"/>
</dbReference>
<accession>A0AAV0XTG8</accession>
<dbReference type="GO" id="GO:0005634">
    <property type="term" value="C:nucleus"/>
    <property type="evidence" value="ECO:0007669"/>
    <property type="project" value="UniProtKB-SubCell"/>
</dbReference>
<dbReference type="EMBL" id="CARXXK010001153">
    <property type="protein sequence ID" value="CAI6374073.1"/>
    <property type="molecule type" value="Genomic_DNA"/>
</dbReference>
<evidence type="ECO:0000259" key="3">
    <source>
        <dbReference type="PROSITE" id="PS50090"/>
    </source>
</evidence>
<gene>
    <name evidence="6" type="ORF">MEUPH1_LOCUS25204</name>
    <name evidence="7" type="ORF">MEUPH1_LOCUS27729</name>
    <name evidence="8" type="ORF">MEUPH1_LOCUS28832</name>
</gene>
<dbReference type="InterPro" id="IPR006578">
    <property type="entry name" value="MADF-dom"/>
</dbReference>
<comment type="subcellular location">
    <subcellularLocation>
        <location evidence="1 2">Nucleus</location>
    </subcellularLocation>
</comment>
<protein>
    <recommendedName>
        <fullName evidence="10">Transcription factor Adf-1</fullName>
    </recommendedName>
</protein>
<dbReference type="PROSITE" id="PS51031">
    <property type="entry name" value="BESS"/>
    <property type="match status" value="1"/>
</dbReference>
<dbReference type="Proteomes" id="UP001160148">
    <property type="component" value="Unassembled WGS sequence"/>
</dbReference>
<proteinExistence type="predicted"/>
<evidence type="ECO:0000259" key="5">
    <source>
        <dbReference type="PROSITE" id="PS51031"/>
    </source>
</evidence>
<dbReference type="GO" id="GO:0005667">
    <property type="term" value="C:transcription regulator complex"/>
    <property type="evidence" value="ECO:0007669"/>
    <property type="project" value="TreeGrafter"/>
</dbReference>
<dbReference type="PANTHER" id="PTHR12243">
    <property type="entry name" value="MADF DOMAIN TRANSCRIPTION FACTOR"/>
    <property type="match status" value="1"/>
</dbReference>
<dbReference type="AlphaFoldDB" id="A0AAV0XTG8"/>
<dbReference type="InterPro" id="IPR039353">
    <property type="entry name" value="TF_Adf1"/>
</dbReference>
<dbReference type="InterPro" id="IPR001005">
    <property type="entry name" value="SANT/Myb"/>
</dbReference>
<evidence type="ECO:0000259" key="4">
    <source>
        <dbReference type="PROSITE" id="PS51029"/>
    </source>
</evidence>
<evidence type="ECO:0000313" key="6">
    <source>
        <dbReference type="EMBL" id="CAI6371167.1"/>
    </source>
</evidence>
<evidence type="ECO:0000313" key="8">
    <source>
        <dbReference type="EMBL" id="CAI6375313.1"/>
    </source>
</evidence>
<sequence length="293" mass="33700">MSSNIMKTGFSTEEDKTLAELVGFHPCLFDLANPSYKNQIIKENVWKQISNELNRPVDDCKKRWKNIKDTYNKKRRGRKLGTGSATREKPSKWILEDVLTFLDTAVYERQSLTNVTNDEDEEECLNSLDNSVSQIEPENENIQLPSTLESTTEVQKSKIETTGTKRQKKNEAFIEILKQRSEERSRLLQELTNPEEAEDPIDVFFKSIALTVKQFSPQLKIKAKMEVLKIINELELLNLKPSNQTSSPSNYEFAENVSSRFQELHPINYSATSHSELNGNSSASNWSEHFQNF</sequence>
<dbReference type="PROSITE" id="PS51029">
    <property type="entry name" value="MADF"/>
    <property type="match status" value="1"/>
</dbReference>
<reference evidence="6 9" key="1">
    <citation type="submission" date="2023-01" db="EMBL/GenBank/DDBJ databases">
        <authorList>
            <person name="Whitehead M."/>
        </authorList>
    </citation>
    <scope>NUCLEOTIDE SEQUENCE [LARGE SCALE GENOMIC DNA]</scope>
</reference>
<dbReference type="Pfam" id="PF10545">
    <property type="entry name" value="MADF_DNA_bdg"/>
    <property type="match status" value="1"/>
</dbReference>
<evidence type="ECO:0000256" key="1">
    <source>
        <dbReference type="ARBA" id="ARBA00004123"/>
    </source>
</evidence>
<dbReference type="PROSITE" id="PS50090">
    <property type="entry name" value="MYB_LIKE"/>
    <property type="match status" value="1"/>
</dbReference>
<dbReference type="PANTHER" id="PTHR12243:SF67">
    <property type="entry name" value="COREPRESSOR OF PANGOLIN, ISOFORM A-RELATED"/>
    <property type="match status" value="1"/>
</dbReference>
<evidence type="ECO:0000313" key="7">
    <source>
        <dbReference type="EMBL" id="CAI6374073.1"/>
    </source>
</evidence>
<name>A0AAV0XTG8_9HEMI</name>
<dbReference type="SMART" id="SM00595">
    <property type="entry name" value="MADF"/>
    <property type="match status" value="1"/>
</dbReference>
<dbReference type="CDD" id="cd00167">
    <property type="entry name" value="SANT"/>
    <property type="match status" value="1"/>
</dbReference>
<dbReference type="EMBL" id="CARXXK010001306">
    <property type="protein sequence ID" value="CAI6375313.1"/>
    <property type="molecule type" value="Genomic_DNA"/>
</dbReference>
<dbReference type="Gene3D" id="1.10.10.60">
    <property type="entry name" value="Homeodomain-like"/>
    <property type="match status" value="1"/>
</dbReference>
<feature type="domain" description="MADF" evidence="4">
    <location>
        <begin position="17"/>
        <end position="107"/>
    </location>
</feature>
<dbReference type="EMBL" id="CARXXK010000782">
    <property type="protein sequence ID" value="CAI6371167.1"/>
    <property type="molecule type" value="Genomic_DNA"/>
</dbReference>
<feature type="domain" description="Myb-like" evidence="3">
    <location>
        <begin position="2"/>
        <end position="68"/>
    </location>
</feature>
<evidence type="ECO:0000256" key="2">
    <source>
        <dbReference type="PROSITE-ProRule" id="PRU00371"/>
    </source>
</evidence>
<keyword evidence="2" id="KW-0539">Nucleus</keyword>
<dbReference type="GO" id="GO:0006357">
    <property type="term" value="P:regulation of transcription by RNA polymerase II"/>
    <property type="evidence" value="ECO:0007669"/>
    <property type="project" value="TreeGrafter"/>
</dbReference>
<evidence type="ECO:0008006" key="10">
    <source>
        <dbReference type="Google" id="ProtNLM"/>
    </source>
</evidence>
<comment type="caution">
    <text evidence="6">The sequence shown here is derived from an EMBL/GenBank/DDBJ whole genome shotgun (WGS) entry which is preliminary data.</text>
</comment>
<dbReference type="InterPro" id="IPR009057">
    <property type="entry name" value="Homeodomain-like_sf"/>
</dbReference>
<dbReference type="InterPro" id="IPR004210">
    <property type="entry name" value="BESS_motif"/>
</dbReference>
<dbReference type="SMART" id="SM00717">
    <property type="entry name" value="SANT"/>
    <property type="match status" value="1"/>
</dbReference>
<dbReference type="GO" id="GO:0003677">
    <property type="term" value="F:DNA binding"/>
    <property type="evidence" value="ECO:0007669"/>
    <property type="project" value="InterPro"/>
</dbReference>
<evidence type="ECO:0000313" key="9">
    <source>
        <dbReference type="Proteomes" id="UP001160148"/>
    </source>
</evidence>